<comment type="similarity">
    <text evidence="2">Belongs to the glycosyl hydrolase 33 family.</text>
</comment>
<evidence type="ECO:0000256" key="3">
    <source>
        <dbReference type="ARBA" id="ARBA00012733"/>
    </source>
</evidence>
<dbReference type="InterPro" id="IPR011040">
    <property type="entry name" value="Sialidase"/>
</dbReference>
<dbReference type="PANTHER" id="PTHR10628">
    <property type="entry name" value="SIALIDASE"/>
    <property type="match status" value="1"/>
</dbReference>
<dbReference type="Proteomes" id="UP001500063">
    <property type="component" value="Unassembled WGS sequence"/>
</dbReference>
<evidence type="ECO:0000256" key="1">
    <source>
        <dbReference type="ARBA" id="ARBA00000427"/>
    </source>
</evidence>
<dbReference type="SMART" id="SM00560">
    <property type="entry name" value="LamGL"/>
    <property type="match status" value="1"/>
</dbReference>
<dbReference type="SUPFAM" id="SSF49899">
    <property type="entry name" value="Concanavalin A-like lectins/glucanases"/>
    <property type="match status" value="1"/>
</dbReference>
<dbReference type="CDD" id="cd00110">
    <property type="entry name" value="LamG"/>
    <property type="match status" value="1"/>
</dbReference>
<keyword evidence="5" id="KW-1015">Disulfide bond</keyword>
<dbReference type="Pfam" id="PF13088">
    <property type="entry name" value="BNR_2"/>
    <property type="match status" value="1"/>
</dbReference>
<evidence type="ECO:0000259" key="6">
    <source>
        <dbReference type="PROSITE" id="PS50025"/>
    </source>
</evidence>
<dbReference type="InterPro" id="IPR006558">
    <property type="entry name" value="LamG-like"/>
</dbReference>
<dbReference type="SMART" id="SM00282">
    <property type="entry name" value="LamG"/>
    <property type="match status" value="1"/>
</dbReference>
<evidence type="ECO:0000256" key="5">
    <source>
        <dbReference type="ARBA" id="ARBA00023157"/>
    </source>
</evidence>
<evidence type="ECO:0000256" key="2">
    <source>
        <dbReference type="ARBA" id="ARBA00009348"/>
    </source>
</evidence>
<organism evidence="7 8">
    <name type="scientific">Streptomyces blastmyceticus</name>
    <dbReference type="NCBI Taxonomy" id="68180"/>
    <lineage>
        <taxon>Bacteria</taxon>
        <taxon>Bacillati</taxon>
        <taxon>Actinomycetota</taxon>
        <taxon>Actinomycetes</taxon>
        <taxon>Kitasatosporales</taxon>
        <taxon>Streptomycetaceae</taxon>
        <taxon>Streptomyces</taxon>
    </lineage>
</organism>
<dbReference type="Gene3D" id="2.120.10.10">
    <property type="match status" value="1"/>
</dbReference>
<dbReference type="EMBL" id="BAAABW010000026">
    <property type="protein sequence ID" value="GAA0367880.1"/>
    <property type="molecule type" value="Genomic_DNA"/>
</dbReference>
<dbReference type="Gene3D" id="2.60.120.200">
    <property type="match status" value="1"/>
</dbReference>
<dbReference type="InterPro" id="IPR026856">
    <property type="entry name" value="Sialidase_fam"/>
</dbReference>
<evidence type="ECO:0000313" key="7">
    <source>
        <dbReference type="EMBL" id="GAA0367880.1"/>
    </source>
</evidence>
<dbReference type="RefSeq" id="WP_344121467.1">
    <property type="nucleotide sequence ID" value="NZ_BAAABW010000026.1"/>
</dbReference>
<dbReference type="PANTHER" id="PTHR10628:SF30">
    <property type="entry name" value="EXO-ALPHA-SIALIDASE"/>
    <property type="match status" value="1"/>
</dbReference>
<name>A0ABN0XMQ8_9ACTN</name>
<reference evidence="7 8" key="1">
    <citation type="journal article" date="2019" name="Int. J. Syst. Evol. Microbiol.">
        <title>The Global Catalogue of Microorganisms (GCM) 10K type strain sequencing project: providing services to taxonomists for standard genome sequencing and annotation.</title>
        <authorList>
            <consortium name="The Broad Institute Genomics Platform"/>
            <consortium name="The Broad Institute Genome Sequencing Center for Infectious Disease"/>
            <person name="Wu L."/>
            <person name="Ma J."/>
        </authorList>
    </citation>
    <scope>NUCLEOTIDE SEQUENCE [LARGE SCALE GENOMIC DNA]</scope>
    <source>
        <strain evidence="7 8">JCM 4565</strain>
    </source>
</reference>
<comment type="caution">
    <text evidence="7">The sequence shown here is derived from an EMBL/GenBank/DDBJ whole genome shotgun (WGS) entry which is preliminary data.</text>
</comment>
<keyword evidence="4" id="KW-0732">Signal</keyword>
<comment type="catalytic activity">
    <reaction evidence="1">
        <text>Hydrolysis of alpha-(2-&gt;3)-, alpha-(2-&gt;6)-, alpha-(2-&gt;8)- glycosidic linkages of terminal sialic acid residues in oligosaccharides, glycoproteins, glycolipids, colominic acid and synthetic substrates.</text>
        <dbReference type="EC" id="3.2.1.18"/>
    </reaction>
</comment>
<dbReference type="PROSITE" id="PS50025">
    <property type="entry name" value="LAM_G_DOMAIN"/>
    <property type="match status" value="1"/>
</dbReference>
<sequence length="639" mass="68116">MAPLPRTGPRHTVTYAPSRARRAAGRTAAAALSITLLALALQPVRAGASGPGGFEERVLFKAGQTEGEAEGDYACFRIPALVATARGALLAFAEGRRHNCGDATDIDIVLRRSTDGGRTWGPLRVVDEGRGDTHGNPAPVVDRRTGRIVLATTYNAGRPDAGNCDVPCDRTPHVQYSDDDGTTWSRPRDITREIRPRGWNSWYATGPGHGIQLVHGPHRGRLVVGVNAESHDGTRVTADHAALALSDDGGAHWRLGAVDTHRIARDGTYRQMPSELILAERSDGAIHVNGREQGGTDLGNRDVAVSRDAGNTFDAPFQAVPDLYAPMVQGAVLPLRDGRWLLSLPADPDRRRTMTIRSSYDQGRTWESVERGRRVTADWSGYSDMAVVSPGTAGLLYEAGKADAHDEIRFARFTERWLGPRRGPDPTTPDLAPGAPGATVLGGARPVAGRFGGALSFDGTDAAVRLPYRRELPLGERDFTASLWFRAPAAVRGEQPLLWMGGVGGAPQVSLRSDARGVTGSLTAVTGPGPARSATARAAGAYEDGNWHFVALRRGGGRLTLTVDGASVAVAGVRGSVSRTSPFGVHVGQRPDGRGFFRGELDEVRVYGRGLSDAELARLRGSNDGVSPRALRVWLPLDS</sequence>
<gene>
    <name evidence="7" type="ORF">GCM10010319_52240</name>
</gene>
<evidence type="ECO:0000256" key="4">
    <source>
        <dbReference type="ARBA" id="ARBA00022729"/>
    </source>
</evidence>
<dbReference type="EC" id="3.2.1.18" evidence="3"/>
<dbReference type="SUPFAM" id="SSF50939">
    <property type="entry name" value="Sialidases"/>
    <property type="match status" value="1"/>
</dbReference>
<dbReference type="InterPro" id="IPR013320">
    <property type="entry name" value="ConA-like_dom_sf"/>
</dbReference>
<dbReference type="InterPro" id="IPR036278">
    <property type="entry name" value="Sialidase_sf"/>
</dbReference>
<dbReference type="Pfam" id="PF13385">
    <property type="entry name" value="Laminin_G_3"/>
    <property type="match status" value="1"/>
</dbReference>
<keyword evidence="8" id="KW-1185">Reference proteome</keyword>
<dbReference type="InterPro" id="IPR001791">
    <property type="entry name" value="Laminin_G"/>
</dbReference>
<proteinExistence type="inferred from homology"/>
<evidence type="ECO:0000313" key="8">
    <source>
        <dbReference type="Proteomes" id="UP001500063"/>
    </source>
</evidence>
<accession>A0ABN0XMQ8</accession>
<feature type="domain" description="Laminin G" evidence="6">
    <location>
        <begin position="453"/>
        <end position="626"/>
    </location>
</feature>
<dbReference type="CDD" id="cd15482">
    <property type="entry name" value="Sialidase_non-viral"/>
    <property type="match status" value="1"/>
</dbReference>
<protein>
    <recommendedName>
        <fullName evidence="3">exo-alpha-sialidase</fullName>
        <ecNumber evidence="3">3.2.1.18</ecNumber>
    </recommendedName>
</protein>